<dbReference type="EMBL" id="MH834612">
    <property type="protein sequence ID" value="AYN57870.1"/>
    <property type="molecule type" value="Genomic_DNA"/>
</dbReference>
<dbReference type="InterPro" id="IPR058009">
    <property type="entry name" value="TTP_Phage_16"/>
</dbReference>
<sequence length="173" mass="18537">MVALGPKMLTDANRRLAWVPTIANYHAPTVAEITAGKDISCLITAADFSLGSTGDDSISDPAYCASSNSSTPGRTNYEAAMNFFRFKETADDTAWTTFTAKGLHGYLVERIGQIADGEKAHEIAWAAGDEVRVFEVITGTPQVLAPSAAGYEKFREVFSVQDLVDERAVVAAP</sequence>
<dbReference type="KEGG" id="vg:77932183"/>
<evidence type="ECO:0000313" key="2">
    <source>
        <dbReference type="Proteomes" id="UP000280317"/>
    </source>
</evidence>
<protein>
    <submittedName>
        <fullName evidence="1">Major tail protein</fullName>
    </submittedName>
</protein>
<accession>A0A3G2KFY5</accession>
<dbReference type="Pfam" id="PF25595">
    <property type="entry name" value="Phage_TTP_16"/>
    <property type="match status" value="1"/>
</dbReference>
<organism evidence="1 2">
    <name type="scientific">Arthrobacter phage Faja</name>
    <dbReference type="NCBI Taxonomy" id="2419957"/>
    <lineage>
        <taxon>Viruses</taxon>
        <taxon>Duplodnaviria</taxon>
        <taxon>Heunggongvirae</taxon>
        <taxon>Uroviricota</taxon>
        <taxon>Caudoviricetes</taxon>
        <taxon>Fajavirus</taxon>
        <taxon>Fajavirus faja</taxon>
    </lineage>
</organism>
<evidence type="ECO:0000313" key="1">
    <source>
        <dbReference type="EMBL" id="AYN57870.1"/>
    </source>
</evidence>
<reference evidence="1 2" key="1">
    <citation type="submission" date="2018-09" db="EMBL/GenBank/DDBJ databases">
        <authorList>
            <person name="Ulbrich M.C."/>
            <person name="Stoner T.H."/>
            <person name="Garlena R.A."/>
            <person name="Russell D.A."/>
            <person name="Pope W.H."/>
            <person name="Jacobs-Sera D."/>
            <person name="Hatfull G.F."/>
        </authorList>
    </citation>
    <scope>NUCLEOTIDE SEQUENCE [LARGE SCALE GENOMIC DNA]</scope>
</reference>
<proteinExistence type="predicted"/>
<name>A0A3G2KFY5_9CAUD</name>
<keyword evidence="2" id="KW-1185">Reference proteome</keyword>
<dbReference type="GeneID" id="77932183"/>
<dbReference type="Proteomes" id="UP000280317">
    <property type="component" value="Segment"/>
</dbReference>
<dbReference type="RefSeq" id="YP_010656301.1">
    <property type="nucleotide sequence ID" value="NC_070837.1"/>
</dbReference>
<gene>
    <name evidence="1" type="primary">15</name>
    <name evidence="1" type="ORF">PBI_FAJA_15</name>
</gene>